<evidence type="ECO:0000313" key="2">
    <source>
        <dbReference type="EMBL" id="RJS45123.1"/>
    </source>
</evidence>
<keyword evidence="3" id="KW-1185">Reference proteome</keyword>
<proteinExistence type="predicted"/>
<reference evidence="3" key="1">
    <citation type="submission" date="2018-09" db="EMBL/GenBank/DDBJ databases">
        <authorList>
            <person name="Zhu H."/>
        </authorList>
    </citation>
    <scope>NUCLEOTIDE SEQUENCE [LARGE SCALE GENOMIC DNA]</scope>
    <source>
        <strain evidence="3">K1W22B-1</strain>
    </source>
</reference>
<gene>
    <name evidence="2" type="ORF">D4739_01930</name>
</gene>
<protein>
    <submittedName>
        <fullName evidence="2">N-acetyltransferase</fullName>
    </submittedName>
</protein>
<dbReference type="RefSeq" id="WP_120059025.1">
    <property type="nucleotide sequence ID" value="NZ_QYRP01000002.1"/>
</dbReference>
<evidence type="ECO:0000313" key="3">
    <source>
        <dbReference type="Proteomes" id="UP000276542"/>
    </source>
</evidence>
<sequence length="208" mass="22089">MNSFLENSTYPELALAPAEQALAPAIAVVGELAMAPLTLLSVAEAPRDLWPRGADLVAAAQAATGFPSNVAPSRVRKHTARRQARALSVWIASATSPEGALVVGHALLVPVAPAHPDWVAVDDASVQLALRDGRLVEMGGLAVRPGWTRQGVADALVQARLAWLADRGLVGCSSVWRGSAGSTRLAERYGRRVLRRTDVASDRFVYDR</sequence>
<dbReference type="Proteomes" id="UP000276542">
    <property type="component" value="Unassembled WGS sequence"/>
</dbReference>
<dbReference type="CDD" id="cd04301">
    <property type="entry name" value="NAT_SF"/>
    <property type="match status" value="1"/>
</dbReference>
<dbReference type="InterPro" id="IPR016181">
    <property type="entry name" value="Acyl_CoA_acyltransferase"/>
</dbReference>
<dbReference type="GO" id="GO:0016747">
    <property type="term" value="F:acyltransferase activity, transferring groups other than amino-acyl groups"/>
    <property type="evidence" value="ECO:0007669"/>
    <property type="project" value="InterPro"/>
</dbReference>
<accession>A0A3A5H2V5</accession>
<dbReference type="OrthoDB" id="4322031at2"/>
<dbReference type="Pfam" id="PF00583">
    <property type="entry name" value="Acetyltransf_1"/>
    <property type="match status" value="1"/>
</dbReference>
<dbReference type="AlphaFoldDB" id="A0A3A5H2V5"/>
<keyword evidence="2" id="KW-0808">Transferase</keyword>
<dbReference type="InterPro" id="IPR000182">
    <property type="entry name" value="GNAT_dom"/>
</dbReference>
<dbReference type="SUPFAM" id="SSF55729">
    <property type="entry name" value="Acyl-CoA N-acyltransferases (Nat)"/>
    <property type="match status" value="1"/>
</dbReference>
<comment type="caution">
    <text evidence="2">The sequence shown here is derived from an EMBL/GenBank/DDBJ whole genome shotgun (WGS) entry which is preliminary data.</text>
</comment>
<dbReference type="PROSITE" id="PS51186">
    <property type="entry name" value="GNAT"/>
    <property type="match status" value="1"/>
</dbReference>
<dbReference type="Gene3D" id="3.40.630.30">
    <property type="match status" value="1"/>
</dbReference>
<feature type="domain" description="N-acetyltransferase" evidence="1">
    <location>
        <begin position="73"/>
        <end position="208"/>
    </location>
</feature>
<dbReference type="EMBL" id="QYRP01000002">
    <property type="protein sequence ID" value="RJS45123.1"/>
    <property type="molecule type" value="Genomic_DNA"/>
</dbReference>
<evidence type="ECO:0000259" key="1">
    <source>
        <dbReference type="PROSITE" id="PS51186"/>
    </source>
</evidence>
<organism evidence="2 3">
    <name type="scientific">Nocardioides cavernaquae</name>
    <dbReference type="NCBI Taxonomy" id="2321396"/>
    <lineage>
        <taxon>Bacteria</taxon>
        <taxon>Bacillati</taxon>
        <taxon>Actinomycetota</taxon>
        <taxon>Actinomycetes</taxon>
        <taxon>Propionibacteriales</taxon>
        <taxon>Nocardioidaceae</taxon>
        <taxon>Nocardioides</taxon>
    </lineage>
</organism>
<name>A0A3A5H2V5_9ACTN</name>